<feature type="transmembrane region" description="Helical" evidence="6">
    <location>
        <begin position="64"/>
        <end position="86"/>
    </location>
</feature>
<dbReference type="RefSeq" id="XP_038747342.1">
    <property type="nucleotide sequence ID" value="XM_038887176.1"/>
</dbReference>
<comment type="subcellular location">
    <subcellularLocation>
        <location evidence="1">Membrane</location>
        <topology evidence="1">Multi-pass membrane protein</topology>
    </subcellularLocation>
</comment>
<evidence type="ECO:0000259" key="7">
    <source>
        <dbReference type="Pfam" id="PF20684"/>
    </source>
</evidence>
<evidence type="ECO:0000256" key="5">
    <source>
        <dbReference type="ARBA" id="ARBA00038359"/>
    </source>
</evidence>
<keyword evidence="9" id="KW-1185">Reference proteome</keyword>
<feature type="transmembrane region" description="Helical" evidence="6">
    <location>
        <begin position="31"/>
        <end position="52"/>
    </location>
</feature>
<dbReference type="PANTHER" id="PTHR33048:SF143">
    <property type="entry name" value="EXTRACELLULAR MEMBRANE PROTEIN CFEM DOMAIN-CONTAINING PROTEIN-RELATED"/>
    <property type="match status" value="1"/>
</dbReference>
<dbReference type="PANTHER" id="PTHR33048">
    <property type="entry name" value="PTH11-LIKE INTEGRAL MEMBRANE PROTEIN (AFU_ORTHOLOGUE AFUA_5G11245)"/>
    <property type="match status" value="1"/>
</dbReference>
<protein>
    <submittedName>
        <fullName evidence="8">CFEM domain-containing protein</fullName>
    </submittedName>
</protein>
<evidence type="ECO:0000313" key="9">
    <source>
        <dbReference type="Proteomes" id="UP000781932"/>
    </source>
</evidence>
<keyword evidence="4 6" id="KW-0472">Membrane</keyword>
<evidence type="ECO:0000256" key="4">
    <source>
        <dbReference type="ARBA" id="ARBA00023136"/>
    </source>
</evidence>
<dbReference type="InterPro" id="IPR049326">
    <property type="entry name" value="Rhodopsin_dom_fungi"/>
</dbReference>
<evidence type="ECO:0000256" key="3">
    <source>
        <dbReference type="ARBA" id="ARBA00022989"/>
    </source>
</evidence>
<reference evidence="8" key="1">
    <citation type="submission" date="2020-03" db="EMBL/GenBank/DDBJ databases">
        <authorList>
            <person name="He L."/>
        </authorList>
    </citation>
    <scope>NUCLEOTIDE SEQUENCE</scope>
    <source>
        <strain evidence="8">CkLH20</strain>
    </source>
</reference>
<gene>
    <name evidence="8" type="ORF">CkaCkLH20_04457</name>
</gene>
<dbReference type="AlphaFoldDB" id="A0A9P6IC93"/>
<comment type="caution">
    <text evidence="8">The sequence shown here is derived from an EMBL/GenBank/DDBJ whole genome shotgun (WGS) entry which is preliminary data.</text>
</comment>
<reference evidence="8" key="2">
    <citation type="submission" date="2020-11" db="EMBL/GenBank/DDBJ databases">
        <title>Whole genome sequencing of Colletotrichum sp.</title>
        <authorList>
            <person name="Li H."/>
        </authorList>
    </citation>
    <scope>NUCLEOTIDE SEQUENCE</scope>
    <source>
        <strain evidence="8">CkLH20</strain>
    </source>
</reference>
<proteinExistence type="inferred from homology"/>
<organism evidence="8 9">
    <name type="scientific">Colletotrichum karsti</name>
    <dbReference type="NCBI Taxonomy" id="1095194"/>
    <lineage>
        <taxon>Eukaryota</taxon>
        <taxon>Fungi</taxon>
        <taxon>Dikarya</taxon>
        <taxon>Ascomycota</taxon>
        <taxon>Pezizomycotina</taxon>
        <taxon>Sordariomycetes</taxon>
        <taxon>Hypocreomycetidae</taxon>
        <taxon>Glomerellales</taxon>
        <taxon>Glomerellaceae</taxon>
        <taxon>Colletotrichum</taxon>
        <taxon>Colletotrichum boninense species complex</taxon>
    </lineage>
</organism>
<dbReference type="InterPro" id="IPR052337">
    <property type="entry name" value="SAT4-like"/>
</dbReference>
<dbReference type="Proteomes" id="UP000781932">
    <property type="component" value="Unassembled WGS sequence"/>
</dbReference>
<evidence type="ECO:0000256" key="1">
    <source>
        <dbReference type="ARBA" id="ARBA00004141"/>
    </source>
</evidence>
<evidence type="ECO:0000256" key="2">
    <source>
        <dbReference type="ARBA" id="ARBA00022692"/>
    </source>
</evidence>
<feature type="transmembrane region" description="Helical" evidence="6">
    <location>
        <begin position="98"/>
        <end position="120"/>
    </location>
</feature>
<evidence type="ECO:0000313" key="8">
    <source>
        <dbReference type="EMBL" id="KAF9877881.1"/>
    </source>
</evidence>
<dbReference type="OrthoDB" id="2496787at2759"/>
<evidence type="ECO:0000256" key="6">
    <source>
        <dbReference type="SAM" id="Phobius"/>
    </source>
</evidence>
<comment type="similarity">
    <text evidence="5">Belongs to the SAT4 family.</text>
</comment>
<dbReference type="EMBL" id="JAATWM020000012">
    <property type="protein sequence ID" value="KAF9877881.1"/>
    <property type="molecule type" value="Genomic_DNA"/>
</dbReference>
<keyword evidence="3 6" id="KW-1133">Transmembrane helix</keyword>
<accession>A0A9P6IC93</accession>
<dbReference type="GO" id="GO:0016020">
    <property type="term" value="C:membrane"/>
    <property type="evidence" value="ECO:0007669"/>
    <property type="project" value="UniProtKB-SubCell"/>
</dbReference>
<feature type="domain" description="Rhodopsin" evidence="7">
    <location>
        <begin position="2"/>
        <end position="123"/>
    </location>
</feature>
<name>A0A9P6IC93_9PEZI</name>
<dbReference type="Pfam" id="PF20684">
    <property type="entry name" value="Fung_rhodopsin"/>
    <property type="match status" value="1"/>
</dbReference>
<sequence length="186" mass="20924">MCRPLSLYWLGWNTDHSNVCFDFNKLIVTHAFINIVLDVWMLILPLTQLYGLNLILRKKIGVMLMFSVGLFITAVSAIRISTMLHFTKSSNVTSESLWVYVWTFTELCVGVFAACMPNAGHLWRTIFGKRAVQPIESKAGRNVVYETEMVTLQSTKTQKERENSVVSGTETSTSVLVVPQSCHSAV</sequence>
<keyword evidence="2 6" id="KW-0812">Transmembrane</keyword>
<dbReference type="GeneID" id="62160250"/>